<reference evidence="2 4" key="2">
    <citation type="journal article" date="2013" name="Nature">
        <title>Insights into bilaterian evolution from three spiralian genomes.</title>
        <authorList>
            <person name="Simakov O."/>
            <person name="Marletaz F."/>
            <person name="Cho S.J."/>
            <person name="Edsinger-Gonzales E."/>
            <person name="Havlak P."/>
            <person name="Hellsten U."/>
            <person name="Kuo D.H."/>
            <person name="Larsson T."/>
            <person name="Lv J."/>
            <person name="Arendt D."/>
            <person name="Savage R."/>
            <person name="Osoegawa K."/>
            <person name="de Jong P."/>
            <person name="Grimwood J."/>
            <person name="Chapman J.A."/>
            <person name="Shapiro H."/>
            <person name="Aerts A."/>
            <person name="Otillar R.P."/>
            <person name="Terry A.Y."/>
            <person name="Boore J.L."/>
            <person name="Grigoriev I.V."/>
            <person name="Lindberg D.R."/>
            <person name="Seaver E.C."/>
            <person name="Weisblat D.A."/>
            <person name="Putnam N.H."/>
            <person name="Rokhsar D.S."/>
        </authorList>
    </citation>
    <scope>NUCLEOTIDE SEQUENCE</scope>
    <source>
        <strain evidence="2 4">I ESC-2004</strain>
    </source>
</reference>
<feature type="compositionally biased region" description="Gly residues" evidence="1">
    <location>
        <begin position="47"/>
        <end position="60"/>
    </location>
</feature>
<organism evidence="2">
    <name type="scientific">Capitella teleta</name>
    <name type="common">Polychaete worm</name>
    <dbReference type="NCBI Taxonomy" id="283909"/>
    <lineage>
        <taxon>Eukaryota</taxon>
        <taxon>Metazoa</taxon>
        <taxon>Spiralia</taxon>
        <taxon>Lophotrochozoa</taxon>
        <taxon>Annelida</taxon>
        <taxon>Polychaeta</taxon>
        <taxon>Sedentaria</taxon>
        <taxon>Scolecida</taxon>
        <taxon>Capitellidae</taxon>
        <taxon>Capitella</taxon>
    </lineage>
</organism>
<dbReference type="HOGENOM" id="CLU_1556728_0_0_1"/>
<evidence type="ECO:0000313" key="3">
    <source>
        <dbReference type="EnsemblMetazoa" id="CapteP223676"/>
    </source>
</evidence>
<protein>
    <submittedName>
        <fullName evidence="2 3">Uncharacterized protein</fullName>
    </submittedName>
</protein>
<name>R7UTJ2_CAPTE</name>
<dbReference type="EMBL" id="KB298217">
    <property type="protein sequence ID" value="ELU09500.1"/>
    <property type="molecule type" value="Genomic_DNA"/>
</dbReference>
<dbReference type="Proteomes" id="UP000014760">
    <property type="component" value="Unassembled WGS sequence"/>
</dbReference>
<reference evidence="3" key="3">
    <citation type="submission" date="2015-06" db="UniProtKB">
        <authorList>
            <consortium name="EnsemblMetazoa"/>
        </authorList>
    </citation>
    <scope>IDENTIFICATION</scope>
</reference>
<evidence type="ECO:0000313" key="2">
    <source>
        <dbReference type="EMBL" id="ELU09500.1"/>
    </source>
</evidence>
<sequence length="172" mass="19410">MGCAATKAQTHASEFKDEVLEEVGFGGNDNNKQKYRGGNQGYYGDQGNHGGQGQGRGQGHGQSQAASMMLSCDRCDLIVFEDMELYVVDHKHCHNHMYYDGVSLNRPEQKRWLLHSWAANRVIDRFRGRRAGSQRVYIINRCSPIDHVGSGMLEEGDALKKRSQLEFFENDV</sequence>
<gene>
    <name evidence="2" type="ORF">CAPTEDRAFT_223676</name>
</gene>
<dbReference type="AlphaFoldDB" id="R7UTJ2"/>
<evidence type="ECO:0000313" key="4">
    <source>
        <dbReference type="Proteomes" id="UP000014760"/>
    </source>
</evidence>
<feature type="region of interest" description="Disordered" evidence="1">
    <location>
        <begin position="26"/>
        <end position="62"/>
    </location>
</feature>
<dbReference type="EMBL" id="AMQN01001002">
    <property type="status" value="NOT_ANNOTATED_CDS"/>
    <property type="molecule type" value="Genomic_DNA"/>
</dbReference>
<evidence type="ECO:0000256" key="1">
    <source>
        <dbReference type="SAM" id="MobiDB-lite"/>
    </source>
</evidence>
<dbReference type="EnsemblMetazoa" id="CapteT223676">
    <property type="protein sequence ID" value="CapteP223676"/>
    <property type="gene ID" value="CapteG223676"/>
</dbReference>
<proteinExistence type="predicted"/>
<keyword evidence="4" id="KW-1185">Reference proteome</keyword>
<reference evidence="4" key="1">
    <citation type="submission" date="2012-12" db="EMBL/GenBank/DDBJ databases">
        <authorList>
            <person name="Hellsten U."/>
            <person name="Grimwood J."/>
            <person name="Chapman J.A."/>
            <person name="Shapiro H."/>
            <person name="Aerts A."/>
            <person name="Otillar R.P."/>
            <person name="Terry A.Y."/>
            <person name="Boore J.L."/>
            <person name="Simakov O."/>
            <person name="Marletaz F."/>
            <person name="Cho S.-J."/>
            <person name="Edsinger-Gonzales E."/>
            <person name="Havlak P."/>
            <person name="Kuo D.-H."/>
            <person name="Larsson T."/>
            <person name="Lv J."/>
            <person name="Arendt D."/>
            <person name="Savage R."/>
            <person name="Osoegawa K."/>
            <person name="de Jong P."/>
            <person name="Lindberg D.R."/>
            <person name="Seaver E.C."/>
            <person name="Weisblat D.A."/>
            <person name="Putnam N.H."/>
            <person name="Grigoriev I.V."/>
            <person name="Rokhsar D.S."/>
        </authorList>
    </citation>
    <scope>NUCLEOTIDE SEQUENCE</scope>
    <source>
        <strain evidence="4">I ESC-2004</strain>
    </source>
</reference>
<accession>R7UTJ2</accession>